<dbReference type="PROSITE" id="PS50850">
    <property type="entry name" value="MFS"/>
    <property type="match status" value="1"/>
</dbReference>
<comment type="caution">
    <text evidence="9">The sequence shown here is derived from an EMBL/GenBank/DDBJ whole genome shotgun (WGS) entry which is preliminary data.</text>
</comment>
<gene>
    <name evidence="9" type="ORF">PEGY_LOCUS9519</name>
</gene>
<comment type="similarity">
    <text evidence="2">Belongs to the major facilitator superfamily. TCR/Tet family.</text>
</comment>
<evidence type="ECO:0000256" key="2">
    <source>
        <dbReference type="ARBA" id="ARBA00007520"/>
    </source>
</evidence>
<comment type="subcellular location">
    <subcellularLocation>
        <location evidence="1">Membrane</location>
        <topology evidence="1">Multi-pass membrane protein</topology>
    </subcellularLocation>
</comment>
<evidence type="ECO:0000256" key="7">
    <source>
        <dbReference type="SAM" id="Phobius"/>
    </source>
</evidence>
<organism evidence="9 10">
    <name type="scientific">Penicillium egyptiacum</name>
    <dbReference type="NCBI Taxonomy" id="1303716"/>
    <lineage>
        <taxon>Eukaryota</taxon>
        <taxon>Fungi</taxon>
        <taxon>Dikarya</taxon>
        <taxon>Ascomycota</taxon>
        <taxon>Pezizomycotina</taxon>
        <taxon>Eurotiomycetes</taxon>
        <taxon>Eurotiomycetidae</taxon>
        <taxon>Eurotiales</taxon>
        <taxon>Aspergillaceae</taxon>
        <taxon>Penicillium</taxon>
    </lineage>
</organism>
<reference evidence="9" key="1">
    <citation type="submission" date="2021-07" db="EMBL/GenBank/DDBJ databases">
        <authorList>
            <person name="Branca A.L. A."/>
        </authorList>
    </citation>
    <scope>NUCLEOTIDE SEQUENCE</scope>
</reference>
<dbReference type="InterPro" id="IPR036259">
    <property type="entry name" value="MFS_trans_sf"/>
</dbReference>
<dbReference type="Pfam" id="PF07690">
    <property type="entry name" value="MFS_1"/>
    <property type="match status" value="1"/>
</dbReference>
<dbReference type="InterPro" id="IPR011701">
    <property type="entry name" value="MFS"/>
</dbReference>
<dbReference type="PANTHER" id="PTHR23501">
    <property type="entry name" value="MAJOR FACILITATOR SUPERFAMILY"/>
    <property type="match status" value="1"/>
</dbReference>
<feature type="transmembrane region" description="Helical" evidence="7">
    <location>
        <begin position="139"/>
        <end position="161"/>
    </location>
</feature>
<name>A0A9W4KPG4_9EURO</name>
<dbReference type="PANTHER" id="PTHR23501:SF199">
    <property type="entry name" value="MFS EFFLUX TRANSPORTER INPD-RELATED"/>
    <property type="match status" value="1"/>
</dbReference>
<keyword evidence="3 7" id="KW-0812">Transmembrane</keyword>
<keyword evidence="4 7" id="KW-1133">Transmembrane helix</keyword>
<evidence type="ECO:0000256" key="1">
    <source>
        <dbReference type="ARBA" id="ARBA00004141"/>
    </source>
</evidence>
<dbReference type="EMBL" id="CAJVRC010000896">
    <property type="protein sequence ID" value="CAG8908739.1"/>
    <property type="molecule type" value="Genomic_DNA"/>
</dbReference>
<keyword evidence="10" id="KW-1185">Reference proteome</keyword>
<dbReference type="AlphaFoldDB" id="A0A9W4KPG4"/>
<dbReference type="Proteomes" id="UP001154252">
    <property type="component" value="Unassembled WGS sequence"/>
</dbReference>
<sequence length="220" mass="24097">MYSRSLKMEPTTHSSHVDLSEQEVEKTLAGDVIPKQEKVALTKMAGPNEHPAGEPTTYNSIIATAIPKITVQFHSLDDVGWYGSAYLLTTASLQPLFGKSYTFLNVKWTYLIAIGVFELGSLICGMANSSMTLIMGRAVAGIGSAGIFSGSLTMVTHSVALERCPLYNGYISFHRQSNVVTWRWCFYINLPIGVVTALVISIFSPTPNHHNKETTWIGAH</sequence>
<evidence type="ECO:0000256" key="4">
    <source>
        <dbReference type="ARBA" id="ARBA00022989"/>
    </source>
</evidence>
<feature type="transmembrane region" description="Helical" evidence="7">
    <location>
        <begin position="108"/>
        <end position="127"/>
    </location>
</feature>
<accession>A0A9W4KPG4</accession>
<evidence type="ECO:0000313" key="10">
    <source>
        <dbReference type="Proteomes" id="UP001154252"/>
    </source>
</evidence>
<feature type="region of interest" description="Disordered" evidence="6">
    <location>
        <begin position="1"/>
        <end position="22"/>
    </location>
</feature>
<evidence type="ECO:0000256" key="6">
    <source>
        <dbReference type="SAM" id="MobiDB-lite"/>
    </source>
</evidence>
<evidence type="ECO:0000313" key="9">
    <source>
        <dbReference type="EMBL" id="CAG8908739.1"/>
    </source>
</evidence>
<dbReference type="InterPro" id="IPR020846">
    <property type="entry name" value="MFS_dom"/>
</dbReference>
<feature type="transmembrane region" description="Helical" evidence="7">
    <location>
        <begin position="181"/>
        <end position="203"/>
    </location>
</feature>
<dbReference type="SUPFAM" id="SSF103473">
    <property type="entry name" value="MFS general substrate transporter"/>
    <property type="match status" value="1"/>
</dbReference>
<dbReference type="GO" id="GO:0005886">
    <property type="term" value="C:plasma membrane"/>
    <property type="evidence" value="ECO:0007669"/>
    <property type="project" value="TreeGrafter"/>
</dbReference>
<evidence type="ECO:0000256" key="5">
    <source>
        <dbReference type="ARBA" id="ARBA00023136"/>
    </source>
</evidence>
<protein>
    <recommendedName>
        <fullName evidence="8">Major facilitator superfamily (MFS) profile domain-containing protein</fullName>
    </recommendedName>
</protein>
<feature type="domain" description="Major facilitator superfamily (MFS) profile" evidence="8">
    <location>
        <begin position="1"/>
        <end position="220"/>
    </location>
</feature>
<evidence type="ECO:0000259" key="8">
    <source>
        <dbReference type="PROSITE" id="PS50850"/>
    </source>
</evidence>
<evidence type="ECO:0000256" key="3">
    <source>
        <dbReference type="ARBA" id="ARBA00022692"/>
    </source>
</evidence>
<dbReference type="Gene3D" id="1.20.1250.20">
    <property type="entry name" value="MFS general substrate transporter like domains"/>
    <property type="match status" value="1"/>
</dbReference>
<dbReference type="OrthoDB" id="4369668at2759"/>
<keyword evidence="5 7" id="KW-0472">Membrane</keyword>
<dbReference type="GO" id="GO:0022857">
    <property type="term" value="F:transmembrane transporter activity"/>
    <property type="evidence" value="ECO:0007669"/>
    <property type="project" value="InterPro"/>
</dbReference>
<proteinExistence type="inferred from homology"/>